<feature type="compositionally biased region" description="Polar residues" evidence="1">
    <location>
        <begin position="209"/>
        <end position="222"/>
    </location>
</feature>
<feature type="region of interest" description="Disordered" evidence="1">
    <location>
        <begin position="190"/>
        <end position="222"/>
    </location>
</feature>
<reference evidence="2 3" key="1">
    <citation type="journal article" date="2017" name="Genome Biol. Evol.">
        <title>Phytophthora megakarya and P. palmivora, closely related causal agents of cacao black pod rot, underwent increases in genome sizes and gene numbers by different mechanisms.</title>
        <authorList>
            <person name="Ali S.S."/>
            <person name="Shao J."/>
            <person name="Lary D.J."/>
            <person name="Kronmiller B."/>
            <person name="Shen D."/>
            <person name="Strem M.D."/>
            <person name="Amoako-Attah I."/>
            <person name="Akrofi A.Y."/>
            <person name="Begoude B.A."/>
            <person name="Ten Hoopen G.M."/>
            <person name="Coulibaly K."/>
            <person name="Kebe B.I."/>
            <person name="Melnick R.L."/>
            <person name="Guiltinan M.J."/>
            <person name="Tyler B.M."/>
            <person name="Meinhardt L.W."/>
            <person name="Bailey B.A."/>
        </authorList>
    </citation>
    <scope>NUCLEOTIDE SEQUENCE [LARGE SCALE GENOMIC DNA]</scope>
    <source>
        <strain evidence="3">sbr112.9</strain>
    </source>
</reference>
<keyword evidence="3" id="KW-1185">Reference proteome</keyword>
<protein>
    <submittedName>
        <fullName evidence="2">Uncharacterized protein</fullName>
    </submittedName>
</protein>
<evidence type="ECO:0000256" key="1">
    <source>
        <dbReference type="SAM" id="MobiDB-lite"/>
    </source>
</evidence>
<dbReference type="OrthoDB" id="124216at2759"/>
<feature type="region of interest" description="Disordered" evidence="1">
    <location>
        <begin position="245"/>
        <end position="289"/>
    </location>
</feature>
<organism evidence="2 3">
    <name type="scientific">Phytophthora palmivora</name>
    <dbReference type="NCBI Taxonomy" id="4796"/>
    <lineage>
        <taxon>Eukaryota</taxon>
        <taxon>Sar</taxon>
        <taxon>Stramenopiles</taxon>
        <taxon>Oomycota</taxon>
        <taxon>Peronosporomycetes</taxon>
        <taxon>Peronosporales</taxon>
        <taxon>Peronosporaceae</taxon>
        <taxon>Phytophthora</taxon>
    </lineage>
</organism>
<dbReference type="EMBL" id="NCKW01007830">
    <property type="protein sequence ID" value="POM69678.1"/>
    <property type="molecule type" value="Genomic_DNA"/>
</dbReference>
<feature type="compositionally biased region" description="Basic and acidic residues" evidence="1">
    <location>
        <begin position="190"/>
        <end position="208"/>
    </location>
</feature>
<accession>A0A2P4XVU8</accession>
<dbReference type="AlphaFoldDB" id="A0A2P4XVU8"/>
<sequence>MPAQVVLLFPEDVPQEANSQLAAPTYAEIFDDSEPEREAWLPRSIAFRRLVWSAEPSSGGAGNLLRRAVVLPGPSGPIYGQVIEYKGSTIAPVIAVLLFKAKLTRRARADISSAHGLILDHLLGQNGTTATRSVRQLLAGIVPIASPPRPSDNIRPRTGSDKTCTIEHVVNFGYYHDGEKVPPSSVRLEDNFCDEPVHSPPMHEERQEATSGTSTRADTTDSAPLAELLDTLDQAEDTQYPRFARSQLHDHEETCSTPEDETYARPVLSGTTARNGTAPSAPLGSERKRPRLHAISDSVLVVTRYEDAAERRHSFRPSQGQQVVHEAITASEHRGKSSALFVEYVRSSHATKFLPHPAILSRLYDFQFGVCGLSVLHFQRFDLTARLEHAGSNSVNLRIFSVKVALPSLPTNPSHNSLYNSFSILGTYAEEFFDAPT</sequence>
<gene>
    <name evidence="2" type="ORF">PHPALM_14004</name>
</gene>
<name>A0A2P4XVU8_9STRA</name>
<evidence type="ECO:0000313" key="3">
    <source>
        <dbReference type="Proteomes" id="UP000237271"/>
    </source>
</evidence>
<feature type="compositionally biased region" description="Polar residues" evidence="1">
    <location>
        <begin position="269"/>
        <end position="278"/>
    </location>
</feature>
<proteinExistence type="predicted"/>
<dbReference type="Proteomes" id="UP000237271">
    <property type="component" value="Unassembled WGS sequence"/>
</dbReference>
<evidence type="ECO:0000313" key="2">
    <source>
        <dbReference type="EMBL" id="POM69678.1"/>
    </source>
</evidence>
<comment type="caution">
    <text evidence="2">The sequence shown here is derived from an EMBL/GenBank/DDBJ whole genome shotgun (WGS) entry which is preliminary data.</text>
</comment>